<evidence type="ECO:0000256" key="4">
    <source>
        <dbReference type="ARBA" id="ARBA00012027"/>
    </source>
</evidence>
<dbReference type="PANTHER" id="PTHR18896:SF193">
    <property type="entry name" value="PHOSPHOLIPASE D"/>
    <property type="match status" value="1"/>
</dbReference>
<accession>A0ABR2T4U0</accession>
<dbReference type="SUPFAM" id="SSF49562">
    <property type="entry name" value="C2 domain (Calcium/lipid-binding domain, CaLB)"/>
    <property type="match status" value="1"/>
</dbReference>
<dbReference type="InterPro" id="IPR035892">
    <property type="entry name" value="C2_domain_sf"/>
</dbReference>
<dbReference type="SMART" id="SM00155">
    <property type="entry name" value="PLDc"/>
    <property type="match status" value="2"/>
</dbReference>
<keyword evidence="8 11" id="KW-0106">Calcium</keyword>
<comment type="similarity">
    <text evidence="3 11">Belongs to the phospholipase D family. C2-PLD subfamily.</text>
</comment>
<keyword evidence="10" id="KW-0443">Lipid metabolism</keyword>
<feature type="domain" description="C2" evidence="12">
    <location>
        <begin position="1"/>
        <end position="124"/>
    </location>
</feature>
<keyword evidence="7 11" id="KW-0378">Hydrolase</keyword>
<gene>
    <name evidence="14" type="ORF">V6N11_056658</name>
</gene>
<dbReference type="Pfam" id="PF00168">
    <property type="entry name" value="C2"/>
    <property type="match status" value="1"/>
</dbReference>
<evidence type="ECO:0000259" key="12">
    <source>
        <dbReference type="PROSITE" id="PS50004"/>
    </source>
</evidence>
<dbReference type="InterPro" id="IPR001736">
    <property type="entry name" value="PLipase_D/transphosphatidylase"/>
</dbReference>
<evidence type="ECO:0000256" key="3">
    <source>
        <dbReference type="ARBA" id="ARBA00010683"/>
    </source>
</evidence>
<evidence type="ECO:0000256" key="5">
    <source>
        <dbReference type="ARBA" id="ARBA00022723"/>
    </source>
</evidence>
<evidence type="ECO:0000256" key="10">
    <source>
        <dbReference type="ARBA" id="ARBA00023098"/>
    </source>
</evidence>
<evidence type="ECO:0000256" key="8">
    <source>
        <dbReference type="ARBA" id="ARBA00022837"/>
    </source>
</evidence>
<dbReference type="SUPFAM" id="SSF56024">
    <property type="entry name" value="Phospholipase D/nuclease"/>
    <property type="match status" value="2"/>
</dbReference>
<dbReference type="PROSITE" id="PS50035">
    <property type="entry name" value="PLD"/>
    <property type="match status" value="2"/>
</dbReference>
<evidence type="ECO:0000256" key="2">
    <source>
        <dbReference type="ARBA" id="ARBA00001913"/>
    </source>
</evidence>
<dbReference type="EC" id="3.1.4.4" evidence="4 11"/>
<evidence type="ECO:0000256" key="6">
    <source>
        <dbReference type="ARBA" id="ARBA00022737"/>
    </source>
</evidence>
<dbReference type="CDD" id="cd04015">
    <property type="entry name" value="C2_plant_PLD"/>
    <property type="match status" value="1"/>
</dbReference>
<evidence type="ECO:0000256" key="11">
    <source>
        <dbReference type="PIRNR" id="PIRNR036470"/>
    </source>
</evidence>
<evidence type="ECO:0000256" key="9">
    <source>
        <dbReference type="ARBA" id="ARBA00022963"/>
    </source>
</evidence>
<organism evidence="14 15">
    <name type="scientific">Hibiscus sabdariffa</name>
    <name type="common">roselle</name>
    <dbReference type="NCBI Taxonomy" id="183260"/>
    <lineage>
        <taxon>Eukaryota</taxon>
        <taxon>Viridiplantae</taxon>
        <taxon>Streptophyta</taxon>
        <taxon>Embryophyta</taxon>
        <taxon>Tracheophyta</taxon>
        <taxon>Spermatophyta</taxon>
        <taxon>Magnoliopsida</taxon>
        <taxon>eudicotyledons</taxon>
        <taxon>Gunneridae</taxon>
        <taxon>Pentapetalae</taxon>
        <taxon>rosids</taxon>
        <taxon>malvids</taxon>
        <taxon>Malvales</taxon>
        <taxon>Malvaceae</taxon>
        <taxon>Malvoideae</taxon>
        <taxon>Hibiscus</taxon>
    </lineage>
</organism>
<comment type="cofactor">
    <cofactor evidence="2 11">
        <name>Ca(2+)</name>
        <dbReference type="ChEBI" id="CHEBI:29108"/>
    </cofactor>
</comment>
<keyword evidence="5" id="KW-0479">Metal-binding</keyword>
<protein>
    <recommendedName>
        <fullName evidence="4 11">Phospholipase D</fullName>
        <ecNumber evidence="4 11">3.1.4.4</ecNumber>
    </recommendedName>
</protein>
<proteinExistence type="inferred from homology"/>
<evidence type="ECO:0000256" key="7">
    <source>
        <dbReference type="ARBA" id="ARBA00022801"/>
    </source>
</evidence>
<dbReference type="PROSITE" id="PS50004">
    <property type="entry name" value="C2"/>
    <property type="match status" value="1"/>
</dbReference>
<dbReference type="InterPro" id="IPR011402">
    <property type="entry name" value="PLipase_D_pln"/>
</dbReference>
<keyword evidence="15" id="KW-1185">Reference proteome</keyword>
<evidence type="ECO:0000313" key="14">
    <source>
        <dbReference type="EMBL" id="KAK9032387.1"/>
    </source>
</evidence>
<keyword evidence="9 11" id="KW-0442">Lipid degradation</keyword>
<dbReference type="InterPro" id="IPR015679">
    <property type="entry name" value="PLipase_D_fam"/>
</dbReference>
<dbReference type="Gene3D" id="3.30.870.10">
    <property type="entry name" value="Endonuclease Chain A"/>
    <property type="match status" value="2"/>
</dbReference>
<comment type="catalytic activity">
    <reaction evidence="1 11">
        <text>a 1,2-diacyl-sn-glycero-3-phosphocholine + H2O = a 1,2-diacyl-sn-glycero-3-phosphate + choline + H(+)</text>
        <dbReference type="Rhea" id="RHEA:14445"/>
        <dbReference type="ChEBI" id="CHEBI:15354"/>
        <dbReference type="ChEBI" id="CHEBI:15377"/>
        <dbReference type="ChEBI" id="CHEBI:15378"/>
        <dbReference type="ChEBI" id="CHEBI:57643"/>
        <dbReference type="ChEBI" id="CHEBI:58608"/>
        <dbReference type="EC" id="3.1.4.4"/>
    </reaction>
</comment>
<keyword evidence="6" id="KW-0677">Repeat</keyword>
<evidence type="ECO:0000313" key="15">
    <source>
        <dbReference type="Proteomes" id="UP001396334"/>
    </source>
</evidence>
<feature type="domain" description="PLD phosphodiesterase" evidence="13">
    <location>
        <begin position="653"/>
        <end position="680"/>
    </location>
</feature>
<dbReference type="Proteomes" id="UP001396334">
    <property type="component" value="Unassembled WGS sequence"/>
</dbReference>
<dbReference type="PIRSF" id="PIRSF036470">
    <property type="entry name" value="PLD_plant"/>
    <property type="match status" value="1"/>
</dbReference>
<reference evidence="14 15" key="1">
    <citation type="journal article" date="2024" name="G3 (Bethesda)">
        <title>Genome assembly of Hibiscus sabdariffa L. provides insights into metabolisms of medicinal natural products.</title>
        <authorList>
            <person name="Kim T."/>
        </authorList>
    </citation>
    <scope>NUCLEOTIDE SEQUENCE [LARGE SCALE GENOMIC DNA]</scope>
    <source>
        <strain evidence="14">TK-2024</strain>
        <tissue evidence="14">Old leaves</tissue>
    </source>
</reference>
<dbReference type="Pfam" id="PF12357">
    <property type="entry name" value="PLD_C"/>
    <property type="match status" value="1"/>
</dbReference>
<sequence>MVRLLLHGTLHVTVYEIDRISGSGCCNFFCKLLQNIEGTSGIGKGISKLYVTIDLEETRVGRTRLLENEHSNPQWHESFHIYCAHLVSHVVFSVKHDDPIGAPLIGRAYLPVEDLLNGEVDTWLKILDKDGKPLFRGSKIHVKLRFFDKTRHPNWSQGIKSPKFQGVPYTFFAQRQGCRVTLYQDAHVDDKFCSGTIPLAEGKFHEPRRCWEDVFAAVSDARHLIYIVGWSVYAELTMIRDLKRPKHDGDLSLGELLKKKANEGVQVLMLVWDDRTSVEFIKKDGVMATHDEDTRRYFHDSKVHCVLCPRNPDNSHSIIQDIEISTMFTHHQKIVVVDGELSDGGPKRRIVSFIGGIDLTDGRYDTPCHPLFRTLGTVHHDDFHQPCFHDASIAKGGPREPWHDMHCRLEGPVAWDVLFNFEQRWRKQGEKDVLVYLNELHDILVPPSPVTSPEDNETWNVQLFRSIDGGAAIGFPENPEDAARSGLVCGKDHFIDRSIQDAYINAIRRAKNFIYIENQYFVGSSFSWNSYDIKVQEVGALHLIPKELSLKIVSKIEAGERFTVYIVIPMWPEGVPNSQSVQAILDWQKRTIEMMYKDVVQALQANGIEANPKDYLTFFCLGNRERTVPGEYEPPERPEPHTDYDRAQRSRRFMIYVHAKMMIVDDEYIIIGSANINQRSMDGARDTEIAMGAYQPYHLSTNEPARGQIHGLRMALWYEHLGKLDKCFLEPENLECVRKVNQIAEEYWDLYACESLDYDMPGHLLRYPIRVTGDGEVKELPGTEFFPDTKGRVLGSKSEILPSILTT</sequence>
<dbReference type="SMART" id="SM00239">
    <property type="entry name" value="C2"/>
    <property type="match status" value="1"/>
</dbReference>
<evidence type="ECO:0000256" key="1">
    <source>
        <dbReference type="ARBA" id="ARBA00000798"/>
    </source>
</evidence>
<dbReference type="InterPro" id="IPR024632">
    <property type="entry name" value="PLipase_D_C"/>
</dbReference>
<feature type="domain" description="PLD phosphodiesterase" evidence="13">
    <location>
        <begin position="326"/>
        <end position="363"/>
    </location>
</feature>
<comment type="caution">
    <text evidence="14">The sequence shown here is derived from an EMBL/GenBank/DDBJ whole genome shotgun (WGS) entry which is preliminary data.</text>
</comment>
<name>A0ABR2T4U0_9ROSI</name>
<evidence type="ECO:0000259" key="13">
    <source>
        <dbReference type="PROSITE" id="PS50035"/>
    </source>
</evidence>
<dbReference type="InterPro" id="IPR000008">
    <property type="entry name" value="C2_dom"/>
</dbReference>
<comment type="function">
    <text evidence="11">Hydrolyzes glycerol-phospholipids at the terminal phosphodiesteric bond.</text>
</comment>
<dbReference type="PANTHER" id="PTHR18896">
    <property type="entry name" value="PHOSPHOLIPASE D"/>
    <property type="match status" value="1"/>
</dbReference>
<dbReference type="Gene3D" id="2.60.40.150">
    <property type="entry name" value="C2 domain"/>
    <property type="match status" value="1"/>
</dbReference>
<dbReference type="Pfam" id="PF00614">
    <property type="entry name" value="PLDc"/>
    <property type="match status" value="2"/>
</dbReference>
<dbReference type="EMBL" id="JBBPBN010000009">
    <property type="protein sequence ID" value="KAK9032387.1"/>
    <property type="molecule type" value="Genomic_DNA"/>
</dbReference>